<feature type="transmembrane region" description="Helical" evidence="6">
    <location>
        <begin position="910"/>
        <end position="927"/>
    </location>
</feature>
<evidence type="ECO:0000259" key="7">
    <source>
        <dbReference type="Pfam" id="PF04547"/>
    </source>
</evidence>
<feature type="transmembrane region" description="Helical" evidence="6">
    <location>
        <begin position="819"/>
        <end position="843"/>
    </location>
</feature>
<dbReference type="InterPro" id="IPR007632">
    <property type="entry name" value="Anoctamin"/>
</dbReference>
<evidence type="ECO:0000256" key="1">
    <source>
        <dbReference type="ARBA" id="ARBA00004141"/>
    </source>
</evidence>
<evidence type="ECO:0000256" key="5">
    <source>
        <dbReference type="SAM" id="Coils"/>
    </source>
</evidence>
<comment type="subcellular location">
    <subcellularLocation>
        <location evidence="1">Membrane</location>
        <topology evidence="1">Multi-pass membrane protein</topology>
    </subcellularLocation>
</comment>
<gene>
    <name evidence="8" type="ORF">PSON_ATCC_30995.1.T0090351</name>
</gene>
<dbReference type="Proteomes" id="UP000692954">
    <property type="component" value="Unassembled WGS sequence"/>
</dbReference>
<name>A0A8S1KMD2_9CILI</name>
<dbReference type="InterPro" id="IPR049452">
    <property type="entry name" value="Anoctamin_TM"/>
</dbReference>
<keyword evidence="3 6" id="KW-1133">Transmembrane helix</keyword>
<keyword evidence="5" id="KW-0175">Coiled coil</keyword>
<keyword evidence="2 6" id="KW-0812">Transmembrane</keyword>
<evidence type="ECO:0000256" key="3">
    <source>
        <dbReference type="ARBA" id="ARBA00022989"/>
    </source>
</evidence>
<feature type="transmembrane region" description="Helical" evidence="6">
    <location>
        <begin position="1095"/>
        <end position="1117"/>
    </location>
</feature>
<feature type="coiled-coil region" evidence="5">
    <location>
        <begin position="476"/>
        <end position="504"/>
    </location>
</feature>
<reference evidence="8" key="1">
    <citation type="submission" date="2021-01" db="EMBL/GenBank/DDBJ databases">
        <authorList>
            <consortium name="Genoscope - CEA"/>
            <person name="William W."/>
        </authorList>
    </citation>
    <scope>NUCLEOTIDE SEQUENCE</scope>
</reference>
<dbReference type="PANTHER" id="PTHR12308:SF73">
    <property type="entry name" value="ANOCTAMIN"/>
    <property type="match status" value="1"/>
</dbReference>
<dbReference type="GO" id="GO:0016020">
    <property type="term" value="C:membrane"/>
    <property type="evidence" value="ECO:0007669"/>
    <property type="project" value="UniProtKB-SubCell"/>
</dbReference>
<sequence length="2949" mass="351705">MSYSNLSPSSQSSESNSQRSRNYTVIFNVIHDPVLENKNDNNEKNQRQSQKNVKMLKMVKTVNQYLQTYEIYLKLLFGRQIKGKDEQKANQKFGRFIEQVDANVLPEAVLKFPNPDCYQCEQLEIMSPIDTILFIEKVLRLDMKKIDNQIFMKAIEGVFTKLNPCLKRSKSKYGFKSNSNLKSETILDQIPLDQENIQTPFESLHQRRWYTQSSHKKVDPLTNLVMQMQHKLIGSETVNLKLYRQTDIFDLDYSKIKQMKPKMMQGGGYFVLKNGKWNRSDEDTNDVLTLIRQIMLIQIMINGFSVQSCITDDGKYILCRLYAHEENLKTLAERQKLKKKLNFWFTDLFSMEPVDNCYRPLRMNNRIWKPNDYDDVTEMFLYLRPKIIKLLDEINFKRVSRETNQSRINGQLFQYGKIDLQDDEVQPTDEQWFAFYQYLVHLEKEISKIRKNFKIDSDISAIINKQLKPYDLYVIRNQKKEEIKKLNKNNIKDESNRIHQLEIKKIQQRVFYVTQEYQPFLTENQVPHTKLIKLFKKERLASNYQSIFEEALKVANSQKKLLFTIWDLIEVQRLEPYVVYSKPSMLISPKMKLQHIMCWCKYQINEYKKISLFSTSERLKLTDQTINNMFLLNDLISKKVVSQFFCVNDHYELFGHLSISQNDFMLEDDFYRKKMYHLEFEWSFNIQKPWSAPVVLICDYYGQKIGLYFYYQTYYTKMLLKIAFIALGCNLVQWVIEDDKSDLHYLLRISFAFVQIQWTNLFVVIWQKKQVIFNLQFGQSGKDEIQVQRSNFVGKSRRSVENDQMNNVGVDEFELYSRMILATLILILLIIFYCGIGIGLYVLTITLKLKMQEDKTVRDTTFEVMVTATINIIIIQFLDRVYDIIAIRLTDFENQKTVKDYEESFVTKKYILYFISYVGPLIIIAFLNEQFNLYCKETNCQEHIQYHFATLIIWVFFFKTVKIFQLIINVKKIPIFKYKFDEISISKYIQEQSNRKSYAISQERYGTLEDYMEIFLQNTLLSIFGYSFPFSFFLLWVQNIAQMQADKAKFIYFLQRPWPQNNSSLGVWNKILELINYVCILTNTGQMTMEYNKKYGYEIILVYLMFLILNFSMNFIMNATFGQIPYELGLFINRQKYLIKHTIEQFSKNQSSGQQSKHQDLKRFPILKIFSTVNDQFSGEFETVSSEDDLESHYDLNQMKFLCKNENKKEQIVQKKQGIVNNEKQKKSAIQEKLIQKQKLNEMKQRQLLQDEVMSDQVMLNYFLKRKFNWAFEIKSWKRNFHKKFVKTMQFLYQKQLLNSHRSQWCDMRVSYRYLYIKRKTILLRQLELRKLIIFRRNEKKIIEQYKEKAKTKFRKQFKMLDPKSKRLEEIQELQTLQKKYDTYVNKHAWLNSTKVVVIKMKGIWFSQFRKSTIKTRSLNMVKDFFFKTKLIDKLKGDSGLQDQIEAALGDPHKLYSITLEDFIKIFQTLGNASKEQFELPLCTKQINMMDYYKNKKKSETYIHIVDKFRDTYVFDYQYQKLQEITMQYFEEELFPTEPIKLQRQLSDTVWIASDKFKKQCLIQFLQIRHEQQFKISPDCSINYGIFYVKAYPQIRLSNIVDQVDDFYIKGYCVFKYEILSQYTLKHIIKYRSTYSIEYSLTDLHEFLHANLMLLKQQSHGNININNYYLYGRNYVLLQSNKEENDLINLAQVVIEMILLHPVENPIKGYQELNTLHSLRPLLMLMIFESHSIDELIDKLISKHSFMEYNINQDDRYKSIKQDNNILGQLALATHQINLNFRMKQHQETLLEISEIEKLLMSKKFQENEDFLDSFLSYLISHQNQIISKQSEIKLLINILLIIYIKFATLLQMRKNFLLEMEQLNNSLIRSIENINDLIKQLSLNVKLDQLSRTEQKILLRRRLTKSKSQIDLTAADRMVLIEKIRKNPNYIKVICQLKKELQRYSLQLQALHSIYLYFNNNFLYSAQILENIQKIQTELIHSDHNIQLVIEEPQDLSPSQFNFDQQSPTLDASLKQYQEQKFDLQKEFNDSPSYCLQLLFYKYLQLLVWYDGEKEKFQNDCIDFIQNQIESPVFDFFISQLKVMQKFEIPEEYIQFNKTCEIGKFIVVRMNKWIEQTYLTPSNYEPSNDFQFNWKQVLTLSTIEQSLENRKFLTKIIGQNKISLDYILFEIRAIHQILHLDNYRPLDHLINLQNLDVSNLKHCFLEHSLINRLKVLHNEISIESNSWFHCSGLLQFNVFYIQSLCFTFSKKHFENMCCESSNLLFLAEIALKQISYDSQSDAHRMKAFQILQRQHSLFELKSNLKSNQIIQIISTYFFVSQYYSNQEKEQYLKNILDLFGEQVKPSLAILALIHFYISKGQKEIVQLIIKTAVKLIHLDSLMFQNSHQSFIDDLHISLLECNQDVVEYLYPYDCLFKRTTDIRTFSSNEQILNLKYLIYNQFFHQDPDFNVDLLEDNLKIFTSYPNLIRLKNIYQLFIYVQKSIKGESSFEEIDIFLKMQFEKITIYSSIIKSLLARYYINLKDYEEAKPLLEELISSLYSIQLKSNLLLFVDKNNFKIYNDVPIFKVLFDVQQHEIVTEDTDNIYQHLIDEQFIQETIINYLEVLANTQNETMNIPSVQVILSFFFQVKTFGTQNHLFKVLSQIFLCYSSPIGVEMVQEQLGSTYEQQIQSYIQQRNQLRERLNHLFLIKQLSVDESSKINSHINLYNFAIGIYEGINKGISSKTLLTWSISAAEKALIGYRIMCKSFQRRIHYQIADLHLTLTDCFIQLEQLSTIIFHLEAAEDELMIWFKNNKHPLKAHFLMKQGNLRPWIQEQYIIYISWMNELPRLNRLNIFTIIRGLLLQNRKLLQIFEQNSQDLVNLEINLLLYLKGLDESQQVYVDIFELCKNNDPELLLKQVTTLSAFDFNGVNILMDAQAIFQTFNQNNCFTQRLQIMIDQMISKQIN</sequence>
<evidence type="ECO:0000313" key="9">
    <source>
        <dbReference type="Proteomes" id="UP000692954"/>
    </source>
</evidence>
<feature type="domain" description="Anoctamin transmembrane" evidence="7">
    <location>
        <begin position="697"/>
        <end position="1132"/>
    </location>
</feature>
<evidence type="ECO:0000256" key="4">
    <source>
        <dbReference type="ARBA" id="ARBA00023136"/>
    </source>
</evidence>
<dbReference type="Pfam" id="PF04547">
    <property type="entry name" value="Anoctamin"/>
    <property type="match status" value="1"/>
</dbReference>
<keyword evidence="4 6" id="KW-0472">Membrane</keyword>
<accession>A0A8S1KMD2</accession>
<dbReference type="GO" id="GO:0005254">
    <property type="term" value="F:chloride channel activity"/>
    <property type="evidence" value="ECO:0007669"/>
    <property type="project" value="TreeGrafter"/>
</dbReference>
<organism evidence="8 9">
    <name type="scientific">Paramecium sonneborni</name>
    <dbReference type="NCBI Taxonomy" id="65129"/>
    <lineage>
        <taxon>Eukaryota</taxon>
        <taxon>Sar</taxon>
        <taxon>Alveolata</taxon>
        <taxon>Ciliophora</taxon>
        <taxon>Intramacronucleata</taxon>
        <taxon>Oligohymenophorea</taxon>
        <taxon>Peniculida</taxon>
        <taxon>Parameciidae</taxon>
        <taxon>Paramecium</taxon>
    </lineage>
</organism>
<feature type="transmembrane region" description="Helical" evidence="6">
    <location>
        <begin position="864"/>
        <end position="890"/>
    </location>
</feature>
<dbReference type="PANTHER" id="PTHR12308">
    <property type="entry name" value="ANOCTAMIN"/>
    <property type="match status" value="1"/>
</dbReference>
<keyword evidence="9" id="KW-1185">Reference proteome</keyword>
<feature type="transmembrane region" description="Helical" evidence="6">
    <location>
        <begin position="1014"/>
        <end position="1037"/>
    </location>
</feature>
<evidence type="ECO:0000256" key="2">
    <source>
        <dbReference type="ARBA" id="ARBA00022692"/>
    </source>
</evidence>
<comment type="caution">
    <text evidence="8">The sequence shown here is derived from an EMBL/GenBank/DDBJ whole genome shotgun (WGS) entry which is preliminary data.</text>
</comment>
<dbReference type="OrthoDB" id="296386at2759"/>
<evidence type="ECO:0000256" key="6">
    <source>
        <dbReference type="SAM" id="Phobius"/>
    </source>
</evidence>
<proteinExistence type="predicted"/>
<dbReference type="EMBL" id="CAJJDN010000009">
    <property type="protein sequence ID" value="CAD8055651.1"/>
    <property type="molecule type" value="Genomic_DNA"/>
</dbReference>
<feature type="transmembrane region" description="Helical" evidence="6">
    <location>
        <begin position="948"/>
        <end position="968"/>
    </location>
</feature>
<evidence type="ECO:0000313" key="8">
    <source>
        <dbReference type="EMBL" id="CAD8055651.1"/>
    </source>
</evidence>
<protein>
    <recommendedName>
        <fullName evidence="7">Anoctamin transmembrane domain-containing protein</fullName>
    </recommendedName>
</protein>